<dbReference type="EMBL" id="BSXT01001353">
    <property type="protein sequence ID" value="GMF41598.1"/>
    <property type="molecule type" value="Genomic_DNA"/>
</dbReference>
<keyword evidence="3" id="KW-1185">Reference proteome</keyword>
<feature type="region of interest" description="Disordered" evidence="1">
    <location>
        <begin position="28"/>
        <end position="107"/>
    </location>
</feature>
<evidence type="ECO:0000256" key="1">
    <source>
        <dbReference type="SAM" id="MobiDB-lite"/>
    </source>
</evidence>
<reference evidence="2" key="1">
    <citation type="submission" date="2023-04" db="EMBL/GenBank/DDBJ databases">
        <title>Phytophthora fragariaefolia NBRC 109709.</title>
        <authorList>
            <person name="Ichikawa N."/>
            <person name="Sato H."/>
            <person name="Tonouchi N."/>
        </authorList>
    </citation>
    <scope>NUCLEOTIDE SEQUENCE</scope>
    <source>
        <strain evidence="2">NBRC 109709</strain>
    </source>
</reference>
<proteinExistence type="predicted"/>
<comment type="caution">
    <text evidence="2">The sequence shown here is derived from an EMBL/GenBank/DDBJ whole genome shotgun (WGS) entry which is preliminary data.</text>
</comment>
<dbReference type="AlphaFoldDB" id="A0A9W6XM58"/>
<name>A0A9W6XM58_9STRA</name>
<feature type="compositionally biased region" description="Basic and acidic residues" evidence="1">
    <location>
        <begin position="70"/>
        <end position="82"/>
    </location>
</feature>
<gene>
    <name evidence="2" type="ORF">Pfra01_001326100</name>
</gene>
<dbReference type="Proteomes" id="UP001165121">
    <property type="component" value="Unassembled WGS sequence"/>
</dbReference>
<evidence type="ECO:0000313" key="2">
    <source>
        <dbReference type="EMBL" id="GMF41598.1"/>
    </source>
</evidence>
<protein>
    <submittedName>
        <fullName evidence="2">Unnamed protein product</fullName>
    </submittedName>
</protein>
<organism evidence="2 3">
    <name type="scientific">Phytophthora fragariaefolia</name>
    <dbReference type="NCBI Taxonomy" id="1490495"/>
    <lineage>
        <taxon>Eukaryota</taxon>
        <taxon>Sar</taxon>
        <taxon>Stramenopiles</taxon>
        <taxon>Oomycota</taxon>
        <taxon>Peronosporomycetes</taxon>
        <taxon>Peronosporales</taxon>
        <taxon>Peronosporaceae</taxon>
        <taxon>Phytophthora</taxon>
    </lineage>
</organism>
<accession>A0A9W6XM58</accession>
<evidence type="ECO:0000313" key="3">
    <source>
        <dbReference type="Proteomes" id="UP001165121"/>
    </source>
</evidence>
<sequence>MRAPDCTQSVQWLREAWEDEILLVVLTHDERDDETKDDAGQSKITQATGEDSVDDDGPHNSGHVESGKGCGKDDSWDVKEDIDSGSSKDQGERASEPMTTVRGLRVTHPHVRKRIARQRSVATGSMTKTAGWPVTMCGGGTTPAKQRAALNEQEGSAVYPPSADACVG</sequence>
<feature type="compositionally biased region" description="Basic and acidic residues" evidence="1">
    <location>
        <begin position="28"/>
        <end position="40"/>
    </location>
</feature>